<comment type="caution">
    <text evidence="1">The sequence shown here is derived from an EMBL/GenBank/DDBJ whole genome shotgun (WGS) entry which is preliminary data.</text>
</comment>
<gene>
    <name evidence="1" type="ORF">CFP56_043929</name>
</gene>
<keyword evidence="2" id="KW-1185">Reference proteome</keyword>
<protein>
    <submittedName>
        <fullName evidence="1">Uncharacterized protein</fullName>
    </submittedName>
</protein>
<evidence type="ECO:0000313" key="2">
    <source>
        <dbReference type="Proteomes" id="UP000237347"/>
    </source>
</evidence>
<dbReference type="Proteomes" id="UP000237347">
    <property type="component" value="Unassembled WGS sequence"/>
</dbReference>
<organism evidence="1 2">
    <name type="scientific">Quercus suber</name>
    <name type="common">Cork oak</name>
    <dbReference type="NCBI Taxonomy" id="58331"/>
    <lineage>
        <taxon>Eukaryota</taxon>
        <taxon>Viridiplantae</taxon>
        <taxon>Streptophyta</taxon>
        <taxon>Embryophyta</taxon>
        <taxon>Tracheophyta</taxon>
        <taxon>Spermatophyta</taxon>
        <taxon>Magnoliopsida</taxon>
        <taxon>eudicotyledons</taxon>
        <taxon>Gunneridae</taxon>
        <taxon>Pentapetalae</taxon>
        <taxon>rosids</taxon>
        <taxon>fabids</taxon>
        <taxon>Fagales</taxon>
        <taxon>Fagaceae</taxon>
        <taxon>Quercus</taxon>
    </lineage>
</organism>
<dbReference type="EMBL" id="PKMF04000932">
    <property type="protein sequence ID" value="KAK7816554.1"/>
    <property type="molecule type" value="Genomic_DNA"/>
</dbReference>
<dbReference type="AlphaFoldDB" id="A0AAW0IQH8"/>
<proteinExistence type="predicted"/>
<name>A0AAW0IQH8_QUESU</name>
<reference evidence="1 2" key="1">
    <citation type="journal article" date="2018" name="Sci. Data">
        <title>The draft genome sequence of cork oak.</title>
        <authorList>
            <person name="Ramos A.M."/>
            <person name="Usie A."/>
            <person name="Barbosa P."/>
            <person name="Barros P.M."/>
            <person name="Capote T."/>
            <person name="Chaves I."/>
            <person name="Simoes F."/>
            <person name="Abreu I."/>
            <person name="Carrasquinho I."/>
            <person name="Faro C."/>
            <person name="Guimaraes J.B."/>
            <person name="Mendonca D."/>
            <person name="Nobrega F."/>
            <person name="Rodrigues L."/>
            <person name="Saibo N.J.M."/>
            <person name="Varela M.C."/>
            <person name="Egas C."/>
            <person name="Matos J."/>
            <person name="Miguel C.M."/>
            <person name="Oliveira M.M."/>
            <person name="Ricardo C.P."/>
            <person name="Goncalves S."/>
        </authorList>
    </citation>
    <scope>NUCLEOTIDE SEQUENCE [LARGE SCALE GENOMIC DNA]</scope>
    <source>
        <strain evidence="2">cv. HL8</strain>
    </source>
</reference>
<evidence type="ECO:0000313" key="1">
    <source>
        <dbReference type="EMBL" id="KAK7816554.1"/>
    </source>
</evidence>
<accession>A0AAW0IQH8</accession>
<sequence>MAFGSSNKLDITARTLGIGNLFFPHVASFSSTLWPSTVGESKEPEVKMQSLTILCPGRPDLILPFNFVTILKGFSSPSRKEISTASNLASPSPTILSWASNTLTLCGRPV</sequence>